<evidence type="ECO:0000313" key="3">
    <source>
        <dbReference type="Proteomes" id="UP000037029"/>
    </source>
</evidence>
<reference evidence="2 3" key="1">
    <citation type="submission" date="2017-04" db="EMBL/GenBank/DDBJ databases">
        <title>Characterization, genome and methylation analysis of a phthalic acid esters degrading strain Sphingobium yanoikuyae SHJ.</title>
        <authorList>
            <person name="Feng L."/>
        </authorList>
    </citation>
    <scope>NUCLEOTIDE SEQUENCE [LARGE SCALE GENOMIC DNA]</scope>
    <source>
        <strain evidence="2 3">SHJ</strain>
    </source>
</reference>
<evidence type="ECO:0000313" key="2">
    <source>
        <dbReference type="EMBL" id="ATP18524.1"/>
    </source>
</evidence>
<evidence type="ECO:0000259" key="1">
    <source>
        <dbReference type="Pfam" id="PF13936"/>
    </source>
</evidence>
<dbReference type="AlphaFoldDB" id="A0A2D1R0Z7"/>
<dbReference type="InterPro" id="IPR051917">
    <property type="entry name" value="Transposase-Integrase"/>
</dbReference>
<sequence length="101" mass="11469">MSGYYQLTLEERCSIARLHEDGQSIRQIAAALDRSASTISRELKHNSGHTIGYRPVHAQERAAARRWSGSRLERDHALREAVLDRMAAGMITRTDRRAHDT</sequence>
<dbReference type="PANTHER" id="PTHR10948">
    <property type="entry name" value="TRANSPOSASE"/>
    <property type="match status" value="1"/>
</dbReference>
<dbReference type="Proteomes" id="UP000037029">
    <property type="component" value="Chromosome"/>
</dbReference>
<dbReference type="InterPro" id="IPR009057">
    <property type="entry name" value="Homeodomain-like_sf"/>
</dbReference>
<dbReference type="EMBL" id="CP020925">
    <property type="protein sequence ID" value="ATP18524.1"/>
    <property type="molecule type" value="Genomic_DNA"/>
</dbReference>
<dbReference type="RefSeq" id="WP_080993624.1">
    <property type="nucleotide sequence ID" value="NZ_DALYQB010000032.1"/>
</dbReference>
<protein>
    <recommendedName>
        <fullName evidence="1">Transposase IS30-like HTH domain-containing protein</fullName>
    </recommendedName>
</protein>
<dbReference type="InterPro" id="IPR025246">
    <property type="entry name" value="IS30-like_HTH"/>
</dbReference>
<dbReference type="Gene3D" id="1.10.10.60">
    <property type="entry name" value="Homeodomain-like"/>
    <property type="match status" value="1"/>
</dbReference>
<dbReference type="PANTHER" id="PTHR10948:SF23">
    <property type="entry name" value="TRANSPOSASE INSI FOR INSERTION SEQUENCE ELEMENT IS30A-RELATED"/>
    <property type="match status" value="1"/>
</dbReference>
<organism evidence="2 3">
    <name type="scientific">Sphingobium yanoikuyae</name>
    <name type="common">Sphingomonas yanoikuyae</name>
    <dbReference type="NCBI Taxonomy" id="13690"/>
    <lineage>
        <taxon>Bacteria</taxon>
        <taxon>Pseudomonadati</taxon>
        <taxon>Pseudomonadota</taxon>
        <taxon>Alphaproteobacteria</taxon>
        <taxon>Sphingomonadales</taxon>
        <taxon>Sphingomonadaceae</taxon>
        <taxon>Sphingobium</taxon>
    </lineage>
</organism>
<dbReference type="SUPFAM" id="SSF46689">
    <property type="entry name" value="Homeodomain-like"/>
    <property type="match status" value="1"/>
</dbReference>
<gene>
    <name evidence="2" type="ORF">BV87_09065</name>
</gene>
<dbReference type="GO" id="GO:0005829">
    <property type="term" value="C:cytosol"/>
    <property type="evidence" value="ECO:0007669"/>
    <property type="project" value="TreeGrafter"/>
</dbReference>
<dbReference type="GO" id="GO:0032196">
    <property type="term" value="P:transposition"/>
    <property type="evidence" value="ECO:0007669"/>
    <property type="project" value="TreeGrafter"/>
</dbReference>
<accession>A0A2D1R0Z7</accession>
<dbReference type="GO" id="GO:0004803">
    <property type="term" value="F:transposase activity"/>
    <property type="evidence" value="ECO:0007669"/>
    <property type="project" value="TreeGrafter"/>
</dbReference>
<proteinExistence type="predicted"/>
<dbReference type="Pfam" id="PF13936">
    <property type="entry name" value="HTH_38"/>
    <property type="match status" value="1"/>
</dbReference>
<name>A0A2D1R0Z7_SPHYA</name>
<feature type="domain" description="Transposase IS30-like HTH" evidence="1">
    <location>
        <begin position="6"/>
        <end position="46"/>
    </location>
</feature>